<dbReference type="GO" id="GO:0022857">
    <property type="term" value="F:transmembrane transporter activity"/>
    <property type="evidence" value="ECO:0007669"/>
    <property type="project" value="InterPro"/>
</dbReference>
<dbReference type="InterPro" id="IPR036259">
    <property type="entry name" value="MFS_trans_sf"/>
</dbReference>
<dbReference type="Gene3D" id="1.20.1250.20">
    <property type="entry name" value="MFS general substrate transporter like domains"/>
    <property type="match status" value="1"/>
</dbReference>
<name>A0A6J6Y2X5_9ZZZZ</name>
<dbReference type="PROSITE" id="PS00216">
    <property type="entry name" value="SUGAR_TRANSPORT_1"/>
    <property type="match status" value="1"/>
</dbReference>
<dbReference type="Pfam" id="PF07690">
    <property type="entry name" value="MFS_1"/>
    <property type="match status" value="1"/>
</dbReference>
<dbReference type="InterPro" id="IPR011701">
    <property type="entry name" value="MFS"/>
</dbReference>
<feature type="transmembrane region" description="Helical" evidence="6">
    <location>
        <begin position="190"/>
        <end position="215"/>
    </location>
</feature>
<evidence type="ECO:0000313" key="8">
    <source>
        <dbReference type="EMBL" id="CAB4803119.1"/>
    </source>
</evidence>
<evidence type="ECO:0000256" key="5">
    <source>
        <dbReference type="ARBA" id="ARBA00023136"/>
    </source>
</evidence>
<feature type="transmembrane region" description="Helical" evidence="6">
    <location>
        <begin position="337"/>
        <end position="360"/>
    </location>
</feature>
<organism evidence="8">
    <name type="scientific">freshwater metagenome</name>
    <dbReference type="NCBI Taxonomy" id="449393"/>
    <lineage>
        <taxon>unclassified sequences</taxon>
        <taxon>metagenomes</taxon>
        <taxon>ecological metagenomes</taxon>
    </lineage>
</organism>
<dbReference type="GO" id="GO:0016020">
    <property type="term" value="C:membrane"/>
    <property type="evidence" value="ECO:0007669"/>
    <property type="project" value="UniProtKB-SubCell"/>
</dbReference>
<feature type="transmembrane region" description="Helical" evidence="6">
    <location>
        <begin position="152"/>
        <end position="170"/>
    </location>
</feature>
<dbReference type="SUPFAM" id="SSF103473">
    <property type="entry name" value="MFS general substrate transporter"/>
    <property type="match status" value="1"/>
</dbReference>
<evidence type="ECO:0000256" key="3">
    <source>
        <dbReference type="ARBA" id="ARBA00022692"/>
    </source>
</evidence>
<dbReference type="PANTHER" id="PTHR23504:SF15">
    <property type="entry name" value="MAJOR FACILITATOR SUPERFAMILY (MFS) PROFILE DOMAIN-CONTAINING PROTEIN"/>
    <property type="match status" value="1"/>
</dbReference>
<feature type="domain" description="Major facilitator superfamily (MFS) profile" evidence="7">
    <location>
        <begin position="15"/>
        <end position="426"/>
    </location>
</feature>
<dbReference type="InterPro" id="IPR020846">
    <property type="entry name" value="MFS_dom"/>
</dbReference>
<keyword evidence="3 6" id="KW-0812">Transmembrane</keyword>
<keyword evidence="2" id="KW-0813">Transport</keyword>
<feature type="transmembrane region" description="Helical" evidence="6">
    <location>
        <begin position="372"/>
        <end position="395"/>
    </location>
</feature>
<protein>
    <submittedName>
        <fullName evidence="8">Unannotated protein</fullName>
    </submittedName>
</protein>
<feature type="transmembrane region" description="Helical" evidence="6">
    <location>
        <begin position="16"/>
        <end position="41"/>
    </location>
</feature>
<dbReference type="PANTHER" id="PTHR23504">
    <property type="entry name" value="MAJOR FACILITATOR SUPERFAMILY DOMAIN-CONTAINING PROTEIN 10"/>
    <property type="match status" value="1"/>
</dbReference>
<keyword evidence="4 6" id="KW-1133">Transmembrane helix</keyword>
<feature type="transmembrane region" description="Helical" evidence="6">
    <location>
        <begin position="401"/>
        <end position="421"/>
    </location>
</feature>
<evidence type="ECO:0000256" key="2">
    <source>
        <dbReference type="ARBA" id="ARBA00022448"/>
    </source>
</evidence>
<dbReference type="EMBL" id="CAFAAI010000194">
    <property type="protein sequence ID" value="CAB4803119.1"/>
    <property type="molecule type" value="Genomic_DNA"/>
</dbReference>
<sequence length="441" mass="47103">MGISLSAKAASRRSPLLAIFTTVFIDLLGFGILIPVFPLLISDSKFRVTPQGWSFSQGLIMLGWLQAIYPLCIFLAAPVLGQLSDRMGRRPVLAMSIFGTSIGYVLFAIGIVTKNIPLMFAARALDGITGGNLAVAQAAIGDISTNENRAKNFGLLGAAFGMGFVIGPYLGGRLSAPNTSFYGLFHTPSWFGAATPFWFAAILAMLNCLLIITMLPETLKEKFHSGRIQFGKSVSNVITGFTSPRLRIPLLTAFLFNGGFTFFTTFFGVYLRNKFNFSPGQTGDYFALVGIFIAVSQGVVVGLVAKKLVDYKVLRFSLFGNAAVLAIYFLATTKTPLYLTVPIFTVFNGLSMANITSLVSRSAEPGRQGEAMGIYSSVQSLASVPASILVGYIAGSITSNTPLVVACLTIFTGGLVFNALFRPRYVTDTVDAAAQGAPATH</sequence>
<feature type="transmembrane region" description="Helical" evidence="6">
    <location>
        <begin position="285"/>
        <end position="305"/>
    </location>
</feature>
<keyword evidence="5 6" id="KW-0472">Membrane</keyword>
<proteinExistence type="predicted"/>
<dbReference type="InterPro" id="IPR005829">
    <property type="entry name" value="Sugar_transporter_CS"/>
</dbReference>
<feature type="transmembrane region" description="Helical" evidence="6">
    <location>
        <begin position="92"/>
        <end position="112"/>
    </location>
</feature>
<comment type="subcellular location">
    <subcellularLocation>
        <location evidence="1">Membrane</location>
        <topology evidence="1">Multi-pass membrane protein</topology>
    </subcellularLocation>
</comment>
<feature type="transmembrane region" description="Helical" evidence="6">
    <location>
        <begin position="61"/>
        <end position="80"/>
    </location>
</feature>
<feature type="transmembrane region" description="Helical" evidence="6">
    <location>
        <begin position="250"/>
        <end position="270"/>
    </location>
</feature>
<reference evidence="8" key="1">
    <citation type="submission" date="2020-05" db="EMBL/GenBank/DDBJ databases">
        <authorList>
            <person name="Chiriac C."/>
            <person name="Salcher M."/>
            <person name="Ghai R."/>
            <person name="Kavagutti S V."/>
        </authorList>
    </citation>
    <scope>NUCLEOTIDE SEQUENCE</scope>
</reference>
<gene>
    <name evidence="8" type="ORF">UFOPK2992_01127</name>
</gene>
<evidence type="ECO:0000259" key="7">
    <source>
        <dbReference type="PROSITE" id="PS50850"/>
    </source>
</evidence>
<evidence type="ECO:0000256" key="1">
    <source>
        <dbReference type="ARBA" id="ARBA00004141"/>
    </source>
</evidence>
<evidence type="ECO:0000256" key="4">
    <source>
        <dbReference type="ARBA" id="ARBA00022989"/>
    </source>
</evidence>
<evidence type="ECO:0000256" key="6">
    <source>
        <dbReference type="SAM" id="Phobius"/>
    </source>
</evidence>
<dbReference type="PROSITE" id="PS50850">
    <property type="entry name" value="MFS"/>
    <property type="match status" value="1"/>
</dbReference>
<accession>A0A6J6Y2X5</accession>
<feature type="transmembrane region" description="Helical" evidence="6">
    <location>
        <begin position="312"/>
        <end position="331"/>
    </location>
</feature>
<dbReference type="AlphaFoldDB" id="A0A6J6Y2X5"/>